<evidence type="ECO:0000256" key="1">
    <source>
        <dbReference type="SAM" id="MobiDB-lite"/>
    </source>
</evidence>
<accession>A0AAE1D3Z0</accession>
<gene>
    <name evidence="2" type="ORF">RRG08_061569</name>
</gene>
<feature type="region of interest" description="Disordered" evidence="1">
    <location>
        <begin position="64"/>
        <end position="104"/>
    </location>
</feature>
<dbReference type="AlphaFoldDB" id="A0AAE1D3Z0"/>
<keyword evidence="3" id="KW-1185">Reference proteome</keyword>
<protein>
    <submittedName>
        <fullName evidence="2">Uncharacterized protein</fullName>
    </submittedName>
</protein>
<dbReference type="Proteomes" id="UP001283361">
    <property type="component" value="Unassembled WGS sequence"/>
</dbReference>
<sequence>MRVSSSSVWNGPLQRPYDGPVRVITPDDKTFLVMVGEREEAISIDRLKPAHVDLPHSVPVALPPRRGRPPQILNPQQATISLPSPVTIEPQNIHSSRSGRTIRL</sequence>
<evidence type="ECO:0000313" key="2">
    <source>
        <dbReference type="EMBL" id="KAK3756509.1"/>
    </source>
</evidence>
<comment type="caution">
    <text evidence="2">The sequence shown here is derived from an EMBL/GenBank/DDBJ whole genome shotgun (WGS) entry which is preliminary data.</text>
</comment>
<name>A0AAE1D3Z0_9GAST</name>
<reference evidence="2" key="1">
    <citation type="journal article" date="2023" name="G3 (Bethesda)">
        <title>A reference genome for the long-term kleptoplast-retaining sea slug Elysia crispata morphotype clarki.</title>
        <authorList>
            <person name="Eastman K.E."/>
            <person name="Pendleton A.L."/>
            <person name="Shaikh M.A."/>
            <person name="Suttiyut T."/>
            <person name="Ogas R."/>
            <person name="Tomko P."/>
            <person name="Gavelis G."/>
            <person name="Widhalm J.R."/>
            <person name="Wisecaver J.H."/>
        </authorList>
    </citation>
    <scope>NUCLEOTIDE SEQUENCE</scope>
    <source>
        <strain evidence="2">ECLA1</strain>
    </source>
</reference>
<proteinExistence type="predicted"/>
<organism evidence="2 3">
    <name type="scientific">Elysia crispata</name>
    <name type="common">lettuce slug</name>
    <dbReference type="NCBI Taxonomy" id="231223"/>
    <lineage>
        <taxon>Eukaryota</taxon>
        <taxon>Metazoa</taxon>
        <taxon>Spiralia</taxon>
        <taxon>Lophotrochozoa</taxon>
        <taxon>Mollusca</taxon>
        <taxon>Gastropoda</taxon>
        <taxon>Heterobranchia</taxon>
        <taxon>Euthyneura</taxon>
        <taxon>Panpulmonata</taxon>
        <taxon>Sacoglossa</taxon>
        <taxon>Placobranchoidea</taxon>
        <taxon>Plakobranchidae</taxon>
        <taxon>Elysia</taxon>
    </lineage>
</organism>
<evidence type="ECO:0000313" key="3">
    <source>
        <dbReference type="Proteomes" id="UP001283361"/>
    </source>
</evidence>
<feature type="region of interest" description="Disordered" evidence="1">
    <location>
        <begin position="1"/>
        <end position="21"/>
    </location>
</feature>
<feature type="compositionally biased region" description="Polar residues" evidence="1">
    <location>
        <begin position="73"/>
        <end position="104"/>
    </location>
</feature>
<dbReference type="EMBL" id="JAWDGP010005499">
    <property type="protein sequence ID" value="KAK3756509.1"/>
    <property type="molecule type" value="Genomic_DNA"/>
</dbReference>